<evidence type="ECO:0000256" key="5">
    <source>
        <dbReference type="SAM" id="MobiDB-lite"/>
    </source>
</evidence>
<name>A0A6A6AD86_9PLEO</name>
<dbReference type="PROSITE" id="PS50048">
    <property type="entry name" value="ZN2_CY6_FUNGAL_2"/>
    <property type="match status" value="1"/>
</dbReference>
<evidence type="ECO:0000256" key="3">
    <source>
        <dbReference type="ARBA" id="ARBA00023163"/>
    </source>
</evidence>
<feature type="compositionally biased region" description="Polar residues" evidence="5">
    <location>
        <begin position="237"/>
        <end position="252"/>
    </location>
</feature>
<dbReference type="Proteomes" id="UP000799771">
    <property type="component" value="Unassembled WGS sequence"/>
</dbReference>
<evidence type="ECO:0000256" key="1">
    <source>
        <dbReference type="ARBA" id="ARBA00023015"/>
    </source>
</evidence>
<evidence type="ECO:0000313" key="7">
    <source>
        <dbReference type="EMBL" id="KAF2129730.1"/>
    </source>
</evidence>
<dbReference type="InterPro" id="IPR051127">
    <property type="entry name" value="Fungal_SecMet_Regulators"/>
</dbReference>
<keyword evidence="1" id="KW-0805">Transcription regulation</keyword>
<keyword evidence="4" id="KW-0539">Nucleus</keyword>
<feature type="domain" description="Zn(2)-C6 fungal-type" evidence="6">
    <location>
        <begin position="38"/>
        <end position="68"/>
    </location>
</feature>
<dbReference type="SUPFAM" id="SSF57701">
    <property type="entry name" value="Zn2/Cys6 DNA-binding domain"/>
    <property type="match status" value="1"/>
</dbReference>
<evidence type="ECO:0000256" key="4">
    <source>
        <dbReference type="ARBA" id="ARBA00023242"/>
    </source>
</evidence>
<dbReference type="OrthoDB" id="4356994at2759"/>
<dbReference type="PROSITE" id="PS00463">
    <property type="entry name" value="ZN2_CY6_FUNGAL_1"/>
    <property type="match status" value="1"/>
</dbReference>
<feature type="region of interest" description="Disordered" evidence="5">
    <location>
        <begin position="220"/>
        <end position="252"/>
    </location>
</feature>
<dbReference type="PANTHER" id="PTHR47424:SF3">
    <property type="entry name" value="REGULATORY PROTEIN GAL4"/>
    <property type="match status" value="1"/>
</dbReference>
<organism evidence="7 8">
    <name type="scientific">Dothidotthia symphoricarpi CBS 119687</name>
    <dbReference type="NCBI Taxonomy" id="1392245"/>
    <lineage>
        <taxon>Eukaryota</taxon>
        <taxon>Fungi</taxon>
        <taxon>Dikarya</taxon>
        <taxon>Ascomycota</taxon>
        <taxon>Pezizomycotina</taxon>
        <taxon>Dothideomycetes</taxon>
        <taxon>Pleosporomycetidae</taxon>
        <taxon>Pleosporales</taxon>
        <taxon>Dothidotthiaceae</taxon>
        <taxon>Dothidotthia</taxon>
    </lineage>
</organism>
<dbReference type="EMBL" id="ML977505">
    <property type="protein sequence ID" value="KAF2129730.1"/>
    <property type="molecule type" value="Genomic_DNA"/>
</dbReference>
<reference evidence="7" key="1">
    <citation type="journal article" date="2020" name="Stud. Mycol.">
        <title>101 Dothideomycetes genomes: a test case for predicting lifestyles and emergence of pathogens.</title>
        <authorList>
            <person name="Haridas S."/>
            <person name="Albert R."/>
            <person name="Binder M."/>
            <person name="Bloem J."/>
            <person name="Labutti K."/>
            <person name="Salamov A."/>
            <person name="Andreopoulos B."/>
            <person name="Baker S."/>
            <person name="Barry K."/>
            <person name="Bills G."/>
            <person name="Bluhm B."/>
            <person name="Cannon C."/>
            <person name="Castanera R."/>
            <person name="Culley D."/>
            <person name="Daum C."/>
            <person name="Ezra D."/>
            <person name="Gonzalez J."/>
            <person name="Henrissat B."/>
            <person name="Kuo A."/>
            <person name="Liang C."/>
            <person name="Lipzen A."/>
            <person name="Lutzoni F."/>
            <person name="Magnuson J."/>
            <person name="Mondo S."/>
            <person name="Nolan M."/>
            <person name="Ohm R."/>
            <person name="Pangilinan J."/>
            <person name="Park H.-J."/>
            <person name="Ramirez L."/>
            <person name="Alfaro M."/>
            <person name="Sun H."/>
            <person name="Tritt A."/>
            <person name="Yoshinaga Y."/>
            <person name="Zwiers L.-H."/>
            <person name="Turgeon B."/>
            <person name="Goodwin S."/>
            <person name="Spatafora J."/>
            <person name="Crous P."/>
            <person name="Grigoriev I."/>
        </authorList>
    </citation>
    <scope>NUCLEOTIDE SEQUENCE</scope>
    <source>
        <strain evidence="7">CBS 119687</strain>
    </source>
</reference>
<dbReference type="GO" id="GO:0000978">
    <property type="term" value="F:RNA polymerase II cis-regulatory region sequence-specific DNA binding"/>
    <property type="evidence" value="ECO:0007669"/>
    <property type="project" value="TreeGrafter"/>
</dbReference>
<dbReference type="GO" id="GO:0000981">
    <property type="term" value="F:DNA-binding transcription factor activity, RNA polymerase II-specific"/>
    <property type="evidence" value="ECO:0007669"/>
    <property type="project" value="InterPro"/>
</dbReference>
<protein>
    <recommendedName>
        <fullName evidence="6">Zn(2)-C6 fungal-type domain-containing protein</fullName>
    </recommendedName>
</protein>
<dbReference type="GO" id="GO:0000435">
    <property type="term" value="P:positive regulation of transcription from RNA polymerase II promoter by galactose"/>
    <property type="evidence" value="ECO:0007669"/>
    <property type="project" value="TreeGrafter"/>
</dbReference>
<dbReference type="InterPro" id="IPR001138">
    <property type="entry name" value="Zn2Cys6_DnaBD"/>
</dbReference>
<evidence type="ECO:0000256" key="2">
    <source>
        <dbReference type="ARBA" id="ARBA00023125"/>
    </source>
</evidence>
<dbReference type="InterPro" id="IPR036864">
    <property type="entry name" value="Zn2-C6_fun-type_DNA-bd_sf"/>
</dbReference>
<evidence type="ECO:0000313" key="8">
    <source>
        <dbReference type="Proteomes" id="UP000799771"/>
    </source>
</evidence>
<dbReference type="AlphaFoldDB" id="A0A6A6AD86"/>
<sequence>MFGTLISDNQRKESLTFVRNTDTASALSRSRRDKPHASCQLCRARKIRCSGQASGCDRCASIGVECWYPDRPTRRKKRTASLVFDTSGAVDDSTSCSPALRDNGTKNEQEQDLEEREKQTEDHIDIGKMQQNDYLSSYHEGNSSKSTREGWDEWIDMDGPPHPMLTDQLEDPLGPMDSMSDTVWNSLFGDACGHIGFESIDLSSLDNSILCPEDPAKTLMPPPYNLSPQLRLDTPSILRSSPTPSNRNIDENNTQRQFEYLNDINSVSSEFPDTRNISQHAPKPVFRPTLNTCETVSPGSPTSSSSMNSPCRCRQLTAQLFKTFCYESTSNDRVAMDALLRYFRSTLEQYTQILFCERCADIDEYNMLLAMAGQYMSVICERTVLCYVRLRCGTQQQQGNQPQLSTSLLEKQVSHTSKWSKDENENERERSTNDLDVRVDNEMVGDGGVWFSTYRITSNLLQLEELLQLLTKLKKRTSNQSRFILMLAEAENRIQTTQLLVKVET</sequence>
<keyword evidence="2" id="KW-0238">DNA-binding</keyword>
<feature type="region of interest" description="Disordered" evidence="5">
    <location>
        <begin position="87"/>
        <end position="153"/>
    </location>
</feature>
<dbReference type="Pfam" id="PF00172">
    <property type="entry name" value="Zn_clus"/>
    <property type="match status" value="1"/>
</dbReference>
<dbReference type="GO" id="GO:0005634">
    <property type="term" value="C:nucleus"/>
    <property type="evidence" value="ECO:0007669"/>
    <property type="project" value="TreeGrafter"/>
</dbReference>
<dbReference type="PANTHER" id="PTHR47424">
    <property type="entry name" value="REGULATORY PROTEIN GAL4"/>
    <property type="match status" value="1"/>
</dbReference>
<keyword evidence="8" id="KW-1185">Reference proteome</keyword>
<dbReference type="GO" id="GO:0008270">
    <property type="term" value="F:zinc ion binding"/>
    <property type="evidence" value="ECO:0007669"/>
    <property type="project" value="InterPro"/>
</dbReference>
<dbReference type="CDD" id="cd00067">
    <property type="entry name" value="GAL4"/>
    <property type="match status" value="1"/>
</dbReference>
<evidence type="ECO:0000259" key="6">
    <source>
        <dbReference type="PROSITE" id="PS50048"/>
    </source>
</evidence>
<accession>A0A6A6AD86</accession>
<feature type="compositionally biased region" description="Polar residues" evidence="5">
    <location>
        <begin position="129"/>
        <end position="145"/>
    </location>
</feature>
<keyword evidence="3" id="KW-0804">Transcription</keyword>
<dbReference type="SMART" id="SM00066">
    <property type="entry name" value="GAL4"/>
    <property type="match status" value="1"/>
</dbReference>
<dbReference type="Gene3D" id="4.10.240.10">
    <property type="entry name" value="Zn(2)-C6 fungal-type DNA-binding domain"/>
    <property type="match status" value="1"/>
</dbReference>
<gene>
    <name evidence="7" type="ORF">P153DRAFT_430850</name>
</gene>
<dbReference type="GeneID" id="54413294"/>
<proteinExistence type="predicted"/>
<dbReference type="RefSeq" id="XP_033524117.1">
    <property type="nucleotide sequence ID" value="XM_033672862.1"/>
</dbReference>
<feature type="compositionally biased region" description="Basic and acidic residues" evidence="5">
    <location>
        <begin position="103"/>
        <end position="126"/>
    </location>
</feature>